<dbReference type="OrthoDB" id="2193057at2759"/>
<evidence type="ECO:0000313" key="3">
    <source>
        <dbReference type="Proteomes" id="UP000740883"/>
    </source>
</evidence>
<dbReference type="SMART" id="SM01126">
    <property type="entry name" value="DDE_Tnp_IS1595"/>
    <property type="match status" value="1"/>
</dbReference>
<dbReference type="PANTHER" id="PTHR47163:SF2">
    <property type="entry name" value="SI:DKEY-17M8.2"/>
    <property type="match status" value="1"/>
</dbReference>
<proteinExistence type="predicted"/>
<name>A0A9P6GWQ2_9MICR</name>
<evidence type="ECO:0000259" key="1">
    <source>
        <dbReference type="SMART" id="SM01126"/>
    </source>
</evidence>
<gene>
    <name evidence="2" type="ORF">NGRA_2408</name>
</gene>
<dbReference type="Proteomes" id="UP000740883">
    <property type="component" value="Unassembled WGS sequence"/>
</dbReference>
<evidence type="ECO:0000313" key="2">
    <source>
        <dbReference type="EMBL" id="KAF9761756.1"/>
    </source>
</evidence>
<dbReference type="EMBL" id="SBJO01000260">
    <property type="protein sequence ID" value="KAF9761756.1"/>
    <property type="molecule type" value="Genomic_DNA"/>
</dbReference>
<comment type="caution">
    <text evidence="2">The sequence shown here is derived from an EMBL/GenBank/DDBJ whole genome shotgun (WGS) entry which is preliminary data.</text>
</comment>
<organism evidence="2 3">
    <name type="scientific">Nosema granulosis</name>
    <dbReference type="NCBI Taxonomy" id="83296"/>
    <lineage>
        <taxon>Eukaryota</taxon>
        <taxon>Fungi</taxon>
        <taxon>Fungi incertae sedis</taxon>
        <taxon>Microsporidia</taxon>
        <taxon>Nosematidae</taxon>
        <taxon>Nosema</taxon>
    </lineage>
</organism>
<dbReference type="PANTHER" id="PTHR47163">
    <property type="entry name" value="DDE_TNP_IS1595 DOMAIN-CONTAINING PROTEIN"/>
    <property type="match status" value="1"/>
</dbReference>
<dbReference type="InterPro" id="IPR024445">
    <property type="entry name" value="Tnp_ISXO2-like"/>
</dbReference>
<dbReference type="AlphaFoldDB" id="A0A9P6GWQ2"/>
<sequence>MNYTNYHATHLSGVSEPTFIKIKDRIQEWLHVDTTSKIGGEGVENQIDETAICNGEKIIKPSSIYDSYPNTQWIIVVLKIIKEKNFSLELVPNRKASTIRDLLERRVEKETIIVTNGYPSYPSAIEGFGSVNHVVNHTRGFVNRDGMYTNFIENLWSHLKQQYRSRGGVNKDRIQLFLNEFE</sequence>
<reference evidence="2 3" key="1">
    <citation type="journal article" date="2020" name="Genome Biol. Evol.">
        <title>Comparative genomics of strictly vertically transmitted, feminizing microsporidia endosymbionts of amphipod crustaceans.</title>
        <authorList>
            <person name="Cormier A."/>
            <person name="Chebbi M.A."/>
            <person name="Giraud I."/>
            <person name="Wattier R."/>
            <person name="Teixeira M."/>
            <person name="Gilbert C."/>
            <person name="Rigaud T."/>
            <person name="Cordaux R."/>
        </authorList>
    </citation>
    <scope>NUCLEOTIDE SEQUENCE [LARGE SCALE GENOMIC DNA]</scope>
    <source>
        <strain evidence="2 3">Ou3-Ou53</strain>
    </source>
</reference>
<accession>A0A9P6GWQ2</accession>
<keyword evidence="3" id="KW-1185">Reference proteome</keyword>
<dbReference type="InterPro" id="IPR053164">
    <property type="entry name" value="IS1016-like_transposase"/>
</dbReference>
<protein>
    <recommendedName>
        <fullName evidence="1">ISXO2-like transposase domain-containing protein</fullName>
    </recommendedName>
</protein>
<feature type="domain" description="ISXO2-like transposase" evidence="1">
    <location>
        <begin position="37"/>
        <end position="182"/>
    </location>
</feature>
<dbReference type="Pfam" id="PF12762">
    <property type="entry name" value="DDE_Tnp_IS1595"/>
    <property type="match status" value="1"/>
</dbReference>